<protein>
    <recommendedName>
        <fullName evidence="5">Elongator complex protein 4</fullName>
    </recommendedName>
</protein>
<gene>
    <name evidence="9" type="ORF">DFH07DRAFT_726812</name>
</gene>
<organism evidence="9 10">
    <name type="scientific">Mycena maculata</name>
    <dbReference type="NCBI Taxonomy" id="230809"/>
    <lineage>
        <taxon>Eukaryota</taxon>
        <taxon>Fungi</taxon>
        <taxon>Dikarya</taxon>
        <taxon>Basidiomycota</taxon>
        <taxon>Agaricomycotina</taxon>
        <taxon>Agaricomycetes</taxon>
        <taxon>Agaricomycetidae</taxon>
        <taxon>Agaricales</taxon>
        <taxon>Marasmiineae</taxon>
        <taxon>Mycenaceae</taxon>
        <taxon>Mycena</taxon>
    </lineage>
</organism>
<keyword evidence="8" id="KW-0539">Nucleus</keyword>
<dbReference type="CDD" id="cd19494">
    <property type="entry name" value="Elp4"/>
    <property type="match status" value="1"/>
</dbReference>
<accession>A0AAD7KF70</accession>
<comment type="pathway">
    <text evidence="3">tRNA modification; 5-methoxycarbonylmethyl-2-thiouridine-tRNA biosynthesis.</text>
</comment>
<dbReference type="PANTHER" id="PTHR12896:SF1">
    <property type="entry name" value="ELONGATOR COMPLEX PROTEIN 4"/>
    <property type="match status" value="1"/>
</dbReference>
<evidence type="ECO:0000256" key="7">
    <source>
        <dbReference type="ARBA" id="ARBA00022694"/>
    </source>
</evidence>
<dbReference type="GO" id="GO:0008023">
    <property type="term" value="C:transcription elongation factor complex"/>
    <property type="evidence" value="ECO:0007669"/>
    <property type="project" value="TreeGrafter"/>
</dbReference>
<evidence type="ECO:0000313" key="9">
    <source>
        <dbReference type="EMBL" id="KAJ7783473.1"/>
    </source>
</evidence>
<name>A0AAD7KF70_9AGAR</name>
<dbReference type="InterPro" id="IPR027417">
    <property type="entry name" value="P-loop_NTPase"/>
</dbReference>
<dbReference type="PANTHER" id="PTHR12896">
    <property type="entry name" value="PAX6 NEIGHBOR PROTEIN PAXNEB"/>
    <property type="match status" value="1"/>
</dbReference>
<evidence type="ECO:0000256" key="1">
    <source>
        <dbReference type="ARBA" id="ARBA00004123"/>
    </source>
</evidence>
<keyword evidence="6" id="KW-0963">Cytoplasm</keyword>
<evidence type="ECO:0000256" key="6">
    <source>
        <dbReference type="ARBA" id="ARBA00022490"/>
    </source>
</evidence>
<evidence type="ECO:0000256" key="2">
    <source>
        <dbReference type="ARBA" id="ARBA00004496"/>
    </source>
</evidence>
<evidence type="ECO:0000313" key="10">
    <source>
        <dbReference type="Proteomes" id="UP001215280"/>
    </source>
</evidence>
<proteinExistence type="inferred from homology"/>
<evidence type="ECO:0000256" key="4">
    <source>
        <dbReference type="ARBA" id="ARBA00007573"/>
    </source>
</evidence>
<keyword evidence="10" id="KW-1185">Reference proteome</keyword>
<dbReference type="EMBL" id="JARJLG010000002">
    <property type="protein sequence ID" value="KAJ7783473.1"/>
    <property type="molecule type" value="Genomic_DNA"/>
</dbReference>
<dbReference type="Gene3D" id="3.40.50.300">
    <property type="entry name" value="P-loop containing nucleotide triphosphate hydrolases"/>
    <property type="match status" value="1"/>
</dbReference>
<dbReference type="GO" id="GO:0002098">
    <property type="term" value="P:tRNA wobble uridine modification"/>
    <property type="evidence" value="ECO:0007669"/>
    <property type="project" value="InterPro"/>
</dbReference>
<dbReference type="Pfam" id="PF05625">
    <property type="entry name" value="PAXNEB"/>
    <property type="match status" value="1"/>
</dbReference>
<evidence type="ECO:0000256" key="8">
    <source>
        <dbReference type="ARBA" id="ARBA00023242"/>
    </source>
</evidence>
<comment type="caution">
    <text evidence="9">The sequence shown here is derived from an EMBL/GenBank/DDBJ whole genome shotgun (WGS) entry which is preliminary data.</text>
</comment>
<dbReference type="AlphaFoldDB" id="A0AAD7KF70"/>
<evidence type="ECO:0000256" key="5">
    <source>
        <dbReference type="ARBA" id="ARBA00020265"/>
    </source>
</evidence>
<comment type="similarity">
    <text evidence="4">Belongs to the ELP4 family.</text>
</comment>
<comment type="subcellular location">
    <subcellularLocation>
        <location evidence="2">Cytoplasm</location>
    </subcellularLocation>
    <subcellularLocation>
        <location evidence="1">Nucleus</location>
    </subcellularLocation>
</comment>
<dbReference type="InterPro" id="IPR008728">
    <property type="entry name" value="Elongator_complex_protein_4"/>
</dbReference>
<sequence>MSFKRKTTSTSPQRTLSTGLPSLDDILGGGLPPACSLVFTAPDLHSAYGLLVQKYYVAQGIAAGEPVCVVGASEDWVRECMWVPAGPDVPVDADAEGKIKIAWRYEGMKPFQTTVASSSYVSYCFQGRVDNNSCSACGTFDLTTRIPPSIVQDALASKQLILVEADAPARVLDRLKDLLQAGTGPLRICVPSLGDPGWGDIGPQDILRFLHTLRSLLRRHHACASTSLAPALSGDSYAYGSGWHQRVGWVADGAITLSAFSANPALALAFPASQGLVRLHTLPAPLALVPPSDRLSTLRGANTGGGGENNLGFKCTRKRLVFETVHLGVEGGVGERRSARTVEEGQVDVEKGKKDRKRVGFQSDVYDF</sequence>
<keyword evidence="7" id="KW-0819">tRNA processing</keyword>
<reference evidence="9" key="1">
    <citation type="submission" date="2023-03" db="EMBL/GenBank/DDBJ databases">
        <title>Massive genome expansion in bonnet fungi (Mycena s.s.) driven by repeated elements and novel gene families across ecological guilds.</title>
        <authorList>
            <consortium name="Lawrence Berkeley National Laboratory"/>
            <person name="Harder C.B."/>
            <person name="Miyauchi S."/>
            <person name="Viragh M."/>
            <person name="Kuo A."/>
            <person name="Thoen E."/>
            <person name="Andreopoulos B."/>
            <person name="Lu D."/>
            <person name="Skrede I."/>
            <person name="Drula E."/>
            <person name="Henrissat B."/>
            <person name="Morin E."/>
            <person name="Kohler A."/>
            <person name="Barry K."/>
            <person name="LaButti K."/>
            <person name="Morin E."/>
            <person name="Salamov A."/>
            <person name="Lipzen A."/>
            <person name="Mereny Z."/>
            <person name="Hegedus B."/>
            <person name="Baldrian P."/>
            <person name="Stursova M."/>
            <person name="Weitz H."/>
            <person name="Taylor A."/>
            <person name="Grigoriev I.V."/>
            <person name="Nagy L.G."/>
            <person name="Martin F."/>
            <person name="Kauserud H."/>
        </authorList>
    </citation>
    <scope>NUCLEOTIDE SEQUENCE</scope>
    <source>
        <strain evidence="9">CBHHK188m</strain>
    </source>
</reference>
<dbReference type="GO" id="GO:0033588">
    <property type="term" value="C:elongator holoenzyme complex"/>
    <property type="evidence" value="ECO:0007669"/>
    <property type="project" value="InterPro"/>
</dbReference>
<evidence type="ECO:0000256" key="3">
    <source>
        <dbReference type="ARBA" id="ARBA00005043"/>
    </source>
</evidence>
<dbReference type="Proteomes" id="UP001215280">
    <property type="component" value="Unassembled WGS sequence"/>
</dbReference>
<dbReference type="GO" id="GO:0005737">
    <property type="term" value="C:cytoplasm"/>
    <property type="evidence" value="ECO:0007669"/>
    <property type="project" value="UniProtKB-SubCell"/>
</dbReference>